<gene>
    <name evidence="9" type="ORF">M427DRAFT_52180</name>
</gene>
<dbReference type="Proteomes" id="UP000070544">
    <property type="component" value="Unassembled WGS sequence"/>
</dbReference>
<dbReference type="AlphaFoldDB" id="A0A139AV39"/>
<keyword evidence="5 7" id="KW-0472">Membrane</keyword>
<dbReference type="InterPro" id="IPR036259">
    <property type="entry name" value="MFS_trans_sf"/>
</dbReference>
<keyword evidence="4 7" id="KW-1133">Transmembrane helix</keyword>
<feature type="transmembrane region" description="Helical" evidence="7">
    <location>
        <begin position="268"/>
        <end position="286"/>
    </location>
</feature>
<protein>
    <submittedName>
        <fullName evidence="9">MFS general substrate transporter</fullName>
    </submittedName>
</protein>
<reference evidence="9 10" key="1">
    <citation type="journal article" date="2015" name="Genome Biol. Evol.">
        <title>Phylogenomic analyses indicate that early fungi evolved digesting cell walls of algal ancestors of land plants.</title>
        <authorList>
            <person name="Chang Y."/>
            <person name="Wang S."/>
            <person name="Sekimoto S."/>
            <person name="Aerts A.L."/>
            <person name="Choi C."/>
            <person name="Clum A."/>
            <person name="LaButti K.M."/>
            <person name="Lindquist E.A."/>
            <person name="Yee Ngan C."/>
            <person name="Ohm R.A."/>
            <person name="Salamov A.A."/>
            <person name="Grigoriev I.V."/>
            <person name="Spatafora J.W."/>
            <person name="Berbee M.L."/>
        </authorList>
    </citation>
    <scope>NUCLEOTIDE SEQUENCE [LARGE SCALE GENOMIC DNA]</scope>
    <source>
        <strain evidence="9 10">JEL478</strain>
    </source>
</reference>
<dbReference type="OrthoDB" id="3936150at2759"/>
<dbReference type="STRING" id="1344416.A0A139AV39"/>
<feature type="region of interest" description="Disordered" evidence="6">
    <location>
        <begin position="1"/>
        <end position="32"/>
    </location>
</feature>
<comment type="subcellular location">
    <subcellularLocation>
        <location evidence="1">Membrane</location>
        <topology evidence="1">Multi-pass membrane protein</topology>
    </subcellularLocation>
</comment>
<feature type="transmembrane region" description="Helical" evidence="7">
    <location>
        <begin position="417"/>
        <end position="434"/>
    </location>
</feature>
<evidence type="ECO:0000313" key="10">
    <source>
        <dbReference type="Proteomes" id="UP000070544"/>
    </source>
</evidence>
<evidence type="ECO:0000256" key="2">
    <source>
        <dbReference type="ARBA" id="ARBA00022448"/>
    </source>
</evidence>
<feature type="transmembrane region" description="Helical" evidence="7">
    <location>
        <begin position="92"/>
        <end position="113"/>
    </location>
</feature>
<evidence type="ECO:0000256" key="5">
    <source>
        <dbReference type="ARBA" id="ARBA00023136"/>
    </source>
</evidence>
<name>A0A139AV39_GONPJ</name>
<dbReference type="PROSITE" id="PS50850">
    <property type="entry name" value="MFS"/>
    <property type="match status" value="1"/>
</dbReference>
<feature type="transmembrane region" description="Helical" evidence="7">
    <location>
        <begin position="125"/>
        <end position="145"/>
    </location>
</feature>
<feature type="domain" description="Major facilitator superfamily (MFS) profile" evidence="8">
    <location>
        <begin position="58"/>
        <end position="464"/>
    </location>
</feature>
<evidence type="ECO:0000256" key="1">
    <source>
        <dbReference type="ARBA" id="ARBA00004141"/>
    </source>
</evidence>
<dbReference type="SUPFAM" id="SSF103473">
    <property type="entry name" value="MFS general substrate transporter"/>
    <property type="match status" value="1"/>
</dbReference>
<accession>A0A139AV39</accession>
<feature type="transmembrane region" description="Helical" evidence="7">
    <location>
        <begin position="151"/>
        <end position="174"/>
    </location>
</feature>
<evidence type="ECO:0000313" key="9">
    <source>
        <dbReference type="EMBL" id="KXS20588.1"/>
    </source>
</evidence>
<dbReference type="PANTHER" id="PTHR23502:SF132">
    <property type="entry name" value="POLYAMINE TRANSPORTER 2-RELATED"/>
    <property type="match status" value="1"/>
</dbReference>
<evidence type="ECO:0000256" key="3">
    <source>
        <dbReference type="ARBA" id="ARBA00022692"/>
    </source>
</evidence>
<keyword evidence="10" id="KW-1185">Reference proteome</keyword>
<dbReference type="InterPro" id="IPR020846">
    <property type="entry name" value="MFS_dom"/>
</dbReference>
<dbReference type="GO" id="GO:0022857">
    <property type="term" value="F:transmembrane transporter activity"/>
    <property type="evidence" value="ECO:0007669"/>
    <property type="project" value="InterPro"/>
</dbReference>
<dbReference type="Gene3D" id="1.20.1720.10">
    <property type="entry name" value="Multidrug resistance protein D"/>
    <property type="match status" value="1"/>
</dbReference>
<evidence type="ECO:0000256" key="6">
    <source>
        <dbReference type="SAM" id="MobiDB-lite"/>
    </source>
</evidence>
<feature type="transmembrane region" description="Helical" evidence="7">
    <location>
        <begin position="58"/>
        <end position="80"/>
    </location>
</feature>
<organism evidence="9 10">
    <name type="scientific">Gonapodya prolifera (strain JEL478)</name>
    <name type="common">Monoblepharis prolifera</name>
    <dbReference type="NCBI Taxonomy" id="1344416"/>
    <lineage>
        <taxon>Eukaryota</taxon>
        <taxon>Fungi</taxon>
        <taxon>Fungi incertae sedis</taxon>
        <taxon>Chytridiomycota</taxon>
        <taxon>Chytridiomycota incertae sedis</taxon>
        <taxon>Monoblepharidomycetes</taxon>
        <taxon>Monoblepharidales</taxon>
        <taxon>Gonapodyaceae</taxon>
        <taxon>Gonapodya</taxon>
    </lineage>
</organism>
<dbReference type="EMBL" id="KQ965735">
    <property type="protein sequence ID" value="KXS20588.1"/>
    <property type="molecule type" value="Genomic_DNA"/>
</dbReference>
<feature type="transmembrane region" description="Helical" evidence="7">
    <location>
        <begin position="374"/>
        <end position="396"/>
    </location>
</feature>
<evidence type="ECO:0000256" key="4">
    <source>
        <dbReference type="ARBA" id="ARBA00022989"/>
    </source>
</evidence>
<feature type="transmembrane region" description="Helical" evidence="7">
    <location>
        <begin position="213"/>
        <end position="235"/>
    </location>
</feature>
<keyword evidence="2" id="KW-0813">Transport</keyword>
<dbReference type="Pfam" id="PF07690">
    <property type="entry name" value="MFS_1"/>
    <property type="match status" value="1"/>
</dbReference>
<dbReference type="GO" id="GO:0005886">
    <property type="term" value="C:plasma membrane"/>
    <property type="evidence" value="ECO:0007669"/>
    <property type="project" value="TreeGrafter"/>
</dbReference>
<dbReference type="PANTHER" id="PTHR23502">
    <property type="entry name" value="MAJOR FACILITATOR SUPERFAMILY"/>
    <property type="match status" value="1"/>
</dbReference>
<feature type="transmembrane region" description="Helical" evidence="7">
    <location>
        <begin position="440"/>
        <end position="460"/>
    </location>
</feature>
<sequence>MTDEEKSSATVFLDSGQDDTPPASKVESDGTARTKSLSSGFLLYGPDVELTRPRKASVLILAAVSGMLGPLGGFIYSPALALVQADLHTSEVLANLTLTVYSLSLGIAPLAWATTADANGRRPTLLVSGVVTIVGSLGCWLHALSPSIGPFLFWRIVFGCGACAGMSVGAGIIADIYAREERGRAYGLFFLGPILGPVISPPIGGAIAQALGWRYIFLLTTALSVFVFLVSFLFLPETLSKRSDSAGAGAPAASRNPLSALIFLKHPFVALTLYMATVSFASFISFSPLVPRDWPSWYGFSTTAVGFVLMSMGAGMAAGSAFGGWYSDWTMARWRKRRQGVFVAEDRLWSAVPGVVLMEITLLCYGWFSEYRIAWPANIATLVFFGIGQSFIMASLNTYLIDIFSTRAASVSAVGNFLRFTLSSFMPLVVVPAASIGRGWFFTILALLNLIGLVGVGWVLRYGTAVRLARSPWSDVKQVVHATTG</sequence>
<feature type="transmembrane region" description="Helical" evidence="7">
    <location>
        <begin position="186"/>
        <end position="207"/>
    </location>
</feature>
<evidence type="ECO:0000259" key="8">
    <source>
        <dbReference type="PROSITE" id="PS50850"/>
    </source>
</evidence>
<keyword evidence="3 7" id="KW-0812">Transmembrane</keyword>
<feature type="transmembrane region" description="Helical" evidence="7">
    <location>
        <begin position="306"/>
        <end position="327"/>
    </location>
</feature>
<dbReference type="InterPro" id="IPR011701">
    <property type="entry name" value="MFS"/>
</dbReference>
<evidence type="ECO:0000256" key="7">
    <source>
        <dbReference type="SAM" id="Phobius"/>
    </source>
</evidence>
<proteinExistence type="predicted"/>
<feature type="transmembrane region" description="Helical" evidence="7">
    <location>
        <begin position="348"/>
        <end position="368"/>
    </location>
</feature>